<dbReference type="Gene3D" id="3.30.70.330">
    <property type="match status" value="1"/>
</dbReference>
<dbReference type="SUPFAM" id="SSF54928">
    <property type="entry name" value="RNA-binding domain, RBD"/>
    <property type="match status" value="1"/>
</dbReference>
<comment type="caution">
    <text evidence="3">The sequence shown here is derived from an EMBL/GenBank/DDBJ whole genome shotgun (WGS) entry which is preliminary data.</text>
</comment>
<dbReference type="InterPro" id="IPR000504">
    <property type="entry name" value="RRM_dom"/>
</dbReference>
<evidence type="ECO:0000313" key="3">
    <source>
        <dbReference type="EMBL" id="KAF6020754.1"/>
    </source>
</evidence>
<evidence type="ECO:0000313" key="4">
    <source>
        <dbReference type="Proteomes" id="UP000593567"/>
    </source>
</evidence>
<dbReference type="InterPro" id="IPR012677">
    <property type="entry name" value="Nucleotide-bd_a/b_plait_sf"/>
</dbReference>
<evidence type="ECO:0000256" key="1">
    <source>
        <dbReference type="PROSITE-ProRule" id="PRU00176"/>
    </source>
</evidence>
<protein>
    <submittedName>
        <fullName evidence="3">PABPC4</fullName>
    </submittedName>
</protein>
<dbReference type="InterPro" id="IPR035979">
    <property type="entry name" value="RBD_domain_sf"/>
</dbReference>
<dbReference type="PANTHER" id="PTHR15241">
    <property type="entry name" value="TRANSFORMER-2-RELATED"/>
    <property type="match status" value="1"/>
</dbReference>
<dbReference type="EMBL" id="VXIV02003146">
    <property type="protein sequence ID" value="KAF6020754.1"/>
    <property type="molecule type" value="Genomic_DNA"/>
</dbReference>
<dbReference type="PANTHER" id="PTHR15241:SF390">
    <property type="entry name" value="POLYADENYLATE-BINDING PROTEIN"/>
    <property type="match status" value="1"/>
</dbReference>
<dbReference type="GO" id="GO:0003723">
    <property type="term" value="F:RNA binding"/>
    <property type="evidence" value="ECO:0007669"/>
    <property type="project" value="UniProtKB-UniRule"/>
</dbReference>
<dbReference type="Proteomes" id="UP000593567">
    <property type="component" value="Unassembled WGS sequence"/>
</dbReference>
<evidence type="ECO:0000259" key="2">
    <source>
        <dbReference type="PROSITE" id="PS50102"/>
    </source>
</evidence>
<dbReference type="AlphaFoldDB" id="A0A7J7J4U9"/>
<accession>A0A7J7J4U9</accession>
<name>A0A7J7J4U9_BUGNE</name>
<dbReference type="PROSITE" id="PS50102">
    <property type="entry name" value="RRM"/>
    <property type="match status" value="1"/>
</dbReference>
<dbReference type="SMART" id="SM00360">
    <property type="entry name" value="RRM"/>
    <property type="match status" value="1"/>
</dbReference>
<keyword evidence="4" id="KW-1185">Reference proteome</keyword>
<sequence length="114" mass="12738">MKLYLRNLDDDIDDERLRKEFSQYGNITSAEVIREEGGGASTGYGIVSFSAPEEATKAATEMDGCIISKPLQVTLDQRKRVNDMNFAVQHMQEMSGIHINPSASYPMVPFGRYS</sequence>
<dbReference type="Pfam" id="PF00076">
    <property type="entry name" value="RRM_1"/>
    <property type="match status" value="1"/>
</dbReference>
<organism evidence="3 4">
    <name type="scientific">Bugula neritina</name>
    <name type="common">Brown bryozoan</name>
    <name type="synonym">Sertularia neritina</name>
    <dbReference type="NCBI Taxonomy" id="10212"/>
    <lineage>
        <taxon>Eukaryota</taxon>
        <taxon>Metazoa</taxon>
        <taxon>Spiralia</taxon>
        <taxon>Lophotrochozoa</taxon>
        <taxon>Bryozoa</taxon>
        <taxon>Gymnolaemata</taxon>
        <taxon>Cheilostomatida</taxon>
        <taxon>Flustrina</taxon>
        <taxon>Buguloidea</taxon>
        <taxon>Bugulidae</taxon>
        <taxon>Bugula</taxon>
    </lineage>
</organism>
<proteinExistence type="predicted"/>
<reference evidence="3" key="1">
    <citation type="submission" date="2020-06" db="EMBL/GenBank/DDBJ databases">
        <title>Draft genome of Bugula neritina, a colonial animal packing powerful symbionts and potential medicines.</title>
        <authorList>
            <person name="Rayko M."/>
        </authorList>
    </citation>
    <scope>NUCLEOTIDE SEQUENCE [LARGE SCALE GENOMIC DNA]</scope>
    <source>
        <strain evidence="3">Kwan_BN1</strain>
    </source>
</reference>
<feature type="domain" description="RRM" evidence="2">
    <location>
        <begin position="1"/>
        <end position="78"/>
    </location>
</feature>
<keyword evidence="1" id="KW-0694">RNA-binding</keyword>
<dbReference type="OrthoDB" id="19742at2759"/>
<gene>
    <name evidence="3" type="ORF">EB796_020910</name>
</gene>